<gene>
    <name evidence="3" type="ORF">UU35_C0002G0095</name>
</gene>
<dbReference type="EMBL" id="LCAH01000002">
    <property type="protein sequence ID" value="KKR87594.1"/>
    <property type="molecule type" value="Genomic_DNA"/>
</dbReference>
<sequence>MTSANRKKKKISETQTKKSEHRSIGEIFATSLKHPKHWSERTADFLTDSFGTIGFLLLNALFFFTWLACNMEWIPSIPTLDPYPFGLLTMIVSLEAIFLSIIVLISQNRAAKIADLREEIDFQVNVQAEREITAILRILDKIQHSMNVKHQDDAMIKQMEADLDIDAIRERIMNKK</sequence>
<evidence type="ECO:0000313" key="4">
    <source>
        <dbReference type="Proteomes" id="UP000034616"/>
    </source>
</evidence>
<dbReference type="PATRIC" id="fig|1618985.3.peg.249"/>
<feature type="compositionally biased region" description="Basic and acidic residues" evidence="1">
    <location>
        <begin position="11"/>
        <end position="21"/>
    </location>
</feature>
<keyword evidence="2" id="KW-0812">Transmembrane</keyword>
<protein>
    <recommendedName>
        <fullName evidence="5">DUF1003 domain-containing protein</fullName>
    </recommendedName>
</protein>
<reference evidence="3 4" key="1">
    <citation type="journal article" date="2015" name="Nature">
        <title>rRNA introns, odd ribosomes, and small enigmatic genomes across a large radiation of phyla.</title>
        <authorList>
            <person name="Brown C.T."/>
            <person name="Hug L.A."/>
            <person name="Thomas B.C."/>
            <person name="Sharon I."/>
            <person name="Castelle C.J."/>
            <person name="Singh A."/>
            <person name="Wilkins M.J."/>
            <person name="Williams K.H."/>
            <person name="Banfield J.F."/>
        </authorList>
    </citation>
    <scope>NUCLEOTIDE SEQUENCE [LARGE SCALE GENOMIC DNA]</scope>
</reference>
<dbReference type="InterPro" id="IPR010406">
    <property type="entry name" value="DUF1003"/>
</dbReference>
<evidence type="ECO:0008006" key="5">
    <source>
        <dbReference type="Google" id="ProtNLM"/>
    </source>
</evidence>
<proteinExistence type="predicted"/>
<accession>A0A0G0UFD4</accession>
<keyword evidence="2" id="KW-1133">Transmembrane helix</keyword>
<evidence type="ECO:0000313" key="3">
    <source>
        <dbReference type="EMBL" id="KKR87594.1"/>
    </source>
</evidence>
<name>A0A0G0UFD4_9BACT</name>
<feature type="transmembrane region" description="Helical" evidence="2">
    <location>
        <begin position="45"/>
        <end position="67"/>
    </location>
</feature>
<evidence type="ECO:0000256" key="1">
    <source>
        <dbReference type="SAM" id="MobiDB-lite"/>
    </source>
</evidence>
<keyword evidence="2" id="KW-0472">Membrane</keyword>
<feature type="compositionally biased region" description="Basic residues" evidence="1">
    <location>
        <begin position="1"/>
        <end position="10"/>
    </location>
</feature>
<dbReference type="AlphaFoldDB" id="A0A0G0UFD4"/>
<dbReference type="PANTHER" id="PTHR41386">
    <property type="entry name" value="INTEGRAL MEMBRANE PROTEIN-RELATED"/>
    <property type="match status" value="1"/>
</dbReference>
<organism evidence="3 4">
    <name type="scientific">Candidatus Uhrbacteria bacterium GW2011_GWC2_41_11</name>
    <dbReference type="NCBI Taxonomy" id="1618985"/>
    <lineage>
        <taxon>Bacteria</taxon>
        <taxon>Candidatus Uhriibacteriota</taxon>
    </lineage>
</organism>
<dbReference type="PANTHER" id="PTHR41386:SF1">
    <property type="entry name" value="MEMBRANE PROTEIN"/>
    <property type="match status" value="1"/>
</dbReference>
<feature type="region of interest" description="Disordered" evidence="1">
    <location>
        <begin position="1"/>
        <end position="21"/>
    </location>
</feature>
<dbReference type="Proteomes" id="UP000034616">
    <property type="component" value="Unassembled WGS sequence"/>
</dbReference>
<dbReference type="Pfam" id="PF06210">
    <property type="entry name" value="DUF1003"/>
    <property type="match status" value="1"/>
</dbReference>
<evidence type="ECO:0000256" key="2">
    <source>
        <dbReference type="SAM" id="Phobius"/>
    </source>
</evidence>
<comment type="caution">
    <text evidence="3">The sequence shown here is derived from an EMBL/GenBank/DDBJ whole genome shotgun (WGS) entry which is preliminary data.</text>
</comment>
<feature type="transmembrane region" description="Helical" evidence="2">
    <location>
        <begin position="87"/>
        <end position="105"/>
    </location>
</feature>